<proteinExistence type="predicted"/>
<accession>A0A9D3AXQ6</accession>
<keyword evidence="1" id="KW-1133">Transmembrane helix</keyword>
<dbReference type="RefSeq" id="WP_202623847.1">
    <property type="nucleotide sequence ID" value="NZ_LSRS01000008.1"/>
</dbReference>
<feature type="transmembrane region" description="Helical" evidence="1">
    <location>
        <begin position="124"/>
        <end position="144"/>
    </location>
</feature>
<feature type="transmembrane region" description="Helical" evidence="1">
    <location>
        <begin position="93"/>
        <end position="112"/>
    </location>
</feature>
<dbReference type="Proteomes" id="UP000798488">
    <property type="component" value="Unassembled WGS sequence"/>
</dbReference>
<feature type="transmembrane region" description="Helical" evidence="1">
    <location>
        <begin position="60"/>
        <end position="86"/>
    </location>
</feature>
<evidence type="ECO:0000256" key="1">
    <source>
        <dbReference type="SAM" id="Phobius"/>
    </source>
</evidence>
<keyword evidence="3" id="KW-1185">Reference proteome</keyword>
<evidence type="ECO:0000313" key="2">
    <source>
        <dbReference type="EMBL" id="KAF1083969.1"/>
    </source>
</evidence>
<feature type="transmembrane region" description="Helical" evidence="1">
    <location>
        <begin position="30"/>
        <end position="54"/>
    </location>
</feature>
<comment type="caution">
    <text evidence="2">The sequence shown here is derived from an EMBL/GenBank/DDBJ whole genome shotgun (WGS) entry which is preliminary data.</text>
</comment>
<keyword evidence="1" id="KW-0472">Membrane</keyword>
<sequence>MPLHFIYPVYSALLMLLVLAVVPREQIKKLSLFAIIFGAGADLVVIVVITILGVGEYINIGPFGFMGIPFFPLLAWTAFFILYFYFFPEKIPWSYIYVLLAAGYSTMFSNVLENLGIFRWNYGNLVVPYLIYLGWFSLASWYYLKDTREEKVHEKQSTNNQSTTSIRILRNPAWKLNLNVRKKIK</sequence>
<dbReference type="AlphaFoldDB" id="A0A9D3AXQ6"/>
<protein>
    <submittedName>
        <fullName evidence="2">Uncharacterized protein</fullName>
    </submittedName>
</protein>
<feature type="transmembrane region" description="Helical" evidence="1">
    <location>
        <begin position="6"/>
        <end position="23"/>
    </location>
</feature>
<evidence type="ECO:0000313" key="3">
    <source>
        <dbReference type="Proteomes" id="UP000798488"/>
    </source>
</evidence>
<organism evidence="2 3">
    <name type="scientific">Sporotomaculum syntrophicum</name>
    <dbReference type="NCBI Taxonomy" id="182264"/>
    <lineage>
        <taxon>Bacteria</taxon>
        <taxon>Bacillati</taxon>
        <taxon>Bacillota</taxon>
        <taxon>Clostridia</taxon>
        <taxon>Eubacteriales</taxon>
        <taxon>Desulfallaceae</taxon>
        <taxon>Sporotomaculum</taxon>
    </lineage>
</organism>
<keyword evidence="1" id="KW-0812">Transmembrane</keyword>
<gene>
    <name evidence="2" type="ORF">SPSYN_02881</name>
</gene>
<dbReference type="EMBL" id="LSRS01000008">
    <property type="protein sequence ID" value="KAF1083969.1"/>
    <property type="molecule type" value="Genomic_DNA"/>
</dbReference>
<reference evidence="2" key="1">
    <citation type="submission" date="2016-02" db="EMBL/GenBank/DDBJ databases">
        <title>Draft Genome Sequence of Sporotomaculum syntrophicum Strain FB, a Syntrophic Benzoate Degrader.</title>
        <authorList>
            <person name="Nobu M.K."/>
            <person name="Narihiro T."/>
            <person name="Qiu Y.-L."/>
            <person name="Ohashi A."/>
            <person name="Liu W.-T."/>
            <person name="Yuji S."/>
        </authorList>
    </citation>
    <scope>NUCLEOTIDE SEQUENCE</scope>
    <source>
        <strain evidence="2">FB</strain>
    </source>
</reference>
<name>A0A9D3AXQ6_9FIRM</name>